<gene>
    <name evidence="2" type="ORF">BOKJ2_LOCUS2676</name>
</gene>
<sequence length="177" mass="20039">MSTDKNHRDIPFLLSIQCGLCFAFVFWTKEQASLPVDKTFLEIGLILSIQTTLLALYGYYRRKFILFTPFLVYHVITLIVVVSAASLLSAQLVHKLLWPKNDTAQDDLQSRDDNNHYYHVLQSLAQIMVVVFAMTVAAGDNVWKTFKFAMRLRLTGSIDERLKNGARSGTMGNACTT</sequence>
<feature type="transmembrane region" description="Helical" evidence="1">
    <location>
        <begin position="124"/>
        <end position="143"/>
    </location>
</feature>
<proteinExistence type="predicted"/>
<dbReference type="OrthoDB" id="10464441at2759"/>
<feature type="transmembrane region" description="Helical" evidence="1">
    <location>
        <begin position="40"/>
        <end position="59"/>
    </location>
</feature>
<keyword evidence="3" id="KW-1185">Reference proteome</keyword>
<comment type="caution">
    <text evidence="2">The sequence shown here is derived from an EMBL/GenBank/DDBJ whole genome shotgun (WGS) entry which is preliminary data.</text>
</comment>
<evidence type="ECO:0000313" key="2">
    <source>
        <dbReference type="EMBL" id="CAD5209430.1"/>
    </source>
</evidence>
<dbReference type="EMBL" id="CAJFCW020000002">
    <property type="protein sequence ID" value="CAG9089295.1"/>
    <property type="molecule type" value="Genomic_DNA"/>
</dbReference>
<dbReference type="Proteomes" id="UP000783686">
    <property type="component" value="Unassembled WGS sequence"/>
</dbReference>
<feature type="transmembrane region" description="Helical" evidence="1">
    <location>
        <begin position="71"/>
        <end position="93"/>
    </location>
</feature>
<dbReference type="Proteomes" id="UP000614601">
    <property type="component" value="Unassembled WGS sequence"/>
</dbReference>
<evidence type="ECO:0000313" key="3">
    <source>
        <dbReference type="Proteomes" id="UP000614601"/>
    </source>
</evidence>
<name>A0A811K271_9BILA</name>
<dbReference type="EMBL" id="CAJFDH010000002">
    <property type="protein sequence ID" value="CAD5209430.1"/>
    <property type="molecule type" value="Genomic_DNA"/>
</dbReference>
<reference evidence="2" key="1">
    <citation type="submission" date="2020-09" db="EMBL/GenBank/DDBJ databases">
        <authorList>
            <person name="Kikuchi T."/>
        </authorList>
    </citation>
    <scope>NUCLEOTIDE SEQUENCE</scope>
    <source>
        <strain evidence="2">SH1</strain>
    </source>
</reference>
<protein>
    <submittedName>
        <fullName evidence="2">Uncharacterized protein</fullName>
    </submittedName>
</protein>
<keyword evidence="1" id="KW-1133">Transmembrane helix</keyword>
<dbReference type="AlphaFoldDB" id="A0A811K271"/>
<feature type="transmembrane region" description="Helical" evidence="1">
    <location>
        <begin position="12"/>
        <end position="28"/>
    </location>
</feature>
<accession>A0A811K271</accession>
<organism evidence="2 3">
    <name type="scientific">Bursaphelenchus okinawaensis</name>
    <dbReference type="NCBI Taxonomy" id="465554"/>
    <lineage>
        <taxon>Eukaryota</taxon>
        <taxon>Metazoa</taxon>
        <taxon>Ecdysozoa</taxon>
        <taxon>Nematoda</taxon>
        <taxon>Chromadorea</taxon>
        <taxon>Rhabditida</taxon>
        <taxon>Tylenchina</taxon>
        <taxon>Tylenchomorpha</taxon>
        <taxon>Aphelenchoidea</taxon>
        <taxon>Aphelenchoididae</taxon>
        <taxon>Bursaphelenchus</taxon>
    </lineage>
</organism>
<keyword evidence="1" id="KW-0812">Transmembrane</keyword>
<evidence type="ECO:0000256" key="1">
    <source>
        <dbReference type="SAM" id="Phobius"/>
    </source>
</evidence>
<keyword evidence="1" id="KW-0472">Membrane</keyword>